<comment type="cofactor">
    <cofactor evidence="1">
        <name>FAD</name>
        <dbReference type="ChEBI" id="CHEBI:57692"/>
    </cofactor>
</comment>
<feature type="domain" description="Fumarate reductase/succinate dehydrogenase flavoprotein-like C-terminal" evidence="11">
    <location>
        <begin position="435"/>
        <end position="477"/>
    </location>
</feature>
<dbReference type="EC" id="1.4.3.16" evidence="4"/>
<dbReference type="PANTHER" id="PTHR42716:SF2">
    <property type="entry name" value="L-ASPARTATE OXIDASE, CHLOROPLASTIC"/>
    <property type="match status" value="1"/>
</dbReference>
<dbReference type="Gene3D" id="3.90.700.10">
    <property type="entry name" value="Succinate dehydrogenase/fumarate reductase flavoprotein, catalytic domain"/>
    <property type="match status" value="1"/>
</dbReference>
<dbReference type="Gene3D" id="3.50.50.60">
    <property type="entry name" value="FAD/NAD(P)-binding domain"/>
    <property type="match status" value="1"/>
</dbReference>
<evidence type="ECO:0000256" key="6">
    <source>
        <dbReference type="ARBA" id="ARBA00022642"/>
    </source>
</evidence>
<keyword evidence="5" id="KW-0285">Flavoprotein</keyword>
<evidence type="ECO:0000256" key="2">
    <source>
        <dbReference type="ARBA" id="ARBA00004950"/>
    </source>
</evidence>
<organism evidence="12">
    <name type="scientific">freshwater metagenome</name>
    <dbReference type="NCBI Taxonomy" id="449393"/>
    <lineage>
        <taxon>unclassified sequences</taxon>
        <taxon>metagenomes</taxon>
        <taxon>ecological metagenomes</taxon>
    </lineage>
</organism>
<feature type="compositionally biased region" description="Pro residues" evidence="9">
    <location>
        <begin position="392"/>
        <end position="401"/>
    </location>
</feature>
<evidence type="ECO:0000256" key="4">
    <source>
        <dbReference type="ARBA" id="ARBA00012173"/>
    </source>
</evidence>
<keyword evidence="6" id="KW-0662">Pyridine nucleotide biosynthesis</keyword>
<dbReference type="SUPFAM" id="SSF56425">
    <property type="entry name" value="Succinate dehydrogenase/fumarate reductase flavoprotein, catalytic domain"/>
    <property type="match status" value="1"/>
</dbReference>
<reference evidence="12" key="1">
    <citation type="submission" date="2020-05" db="EMBL/GenBank/DDBJ databases">
        <authorList>
            <person name="Chiriac C."/>
            <person name="Salcher M."/>
            <person name="Ghai R."/>
            <person name="Kavagutti S V."/>
        </authorList>
    </citation>
    <scope>NUCLEOTIDE SEQUENCE</scope>
</reference>
<dbReference type="Pfam" id="PF00890">
    <property type="entry name" value="FAD_binding_2"/>
    <property type="match status" value="1"/>
</dbReference>
<dbReference type="PRINTS" id="PR00368">
    <property type="entry name" value="FADPNR"/>
</dbReference>
<dbReference type="EMBL" id="CAFBLQ010000098">
    <property type="protein sequence ID" value="CAB4875380.1"/>
    <property type="molecule type" value="Genomic_DNA"/>
</dbReference>
<evidence type="ECO:0000256" key="7">
    <source>
        <dbReference type="ARBA" id="ARBA00022827"/>
    </source>
</evidence>
<feature type="domain" description="FAD-dependent oxidoreductase 2 FAD-binding" evidence="10">
    <location>
        <begin position="10"/>
        <end position="369"/>
    </location>
</feature>
<dbReference type="InterPro" id="IPR027477">
    <property type="entry name" value="Succ_DH/fumarate_Rdtase_cat_sf"/>
</dbReference>
<comment type="similarity">
    <text evidence="3">Belongs to the FAD-dependent oxidoreductase 2 family. NadB subfamily.</text>
</comment>
<evidence type="ECO:0000256" key="3">
    <source>
        <dbReference type="ARBA" id="ARBA00008562"/>
    </source>
</evidence>
<dbReference type="InterPro" id="IPR036188">
    <property type="entry name" value="FAD/NAD-bd_sf"/>
</dbReference>
<gene>
    <name evidence="12" type="ORF">UFOPK3423_00974</name>
</gene>
<dbReference type="Pfam" id="PF02910">
    <property type="entry name" value="Succ_DH_flav_C"/>
    <property type="match status" value="1"/>
</dbReference>
<evidence type="ECO:0000256" key="5">
    <source>
        <dbReference type="ARBA" id="ARBA00022630"/>
    </source>
</evidence>
<feature type="region of interest" description="Disordered" evidence="9">
    <location>
        <begin position="387"/>
        <end position="409"/>
    </location>
</feature>
<proteinExistence type="inferred from homology"/>
<dbReference type="SUPFAM" id="SSF51905">
    <property type="entry name" value="FAD/NAD(P)-binding domain"/>
    <property type="match status" value="1"/>
</dbReference>
<evidence type="ECO:0000259" key="10">
    <source>
        <dbReference type="Pfam" id="PF00890"/>
    </source>
</evidence>
<dbReference type="InterPro" id="IPR003953">
    <property type="entry name" value="FAD-dep_OxRdtase_2_FAD-bd"/>
</dbReference>
<dbReference type="AlphaFoldDB" id="A0A6J7E2S5"/>
<evidence type="ECO:0000313" key="12">
    <source>
        <dbReference type="EMBL" id="CAB4875380.1"/>
    </source>
</evidence>
<dbReference type="InterPro" id="IPR005288">
    <property type="entry name" value="NadB"/>
</dbReference>
<protein>
    <recommendedName>
        <fullName evidence="4">L-aspartate oxidase</fullName>
        <ecNumber evidence="4">1.4.3.16</ecNumber>
    </recommendedName>
</protein>
<sequence>MSAPEQIDVDIVVVGAGAAGLSAALTATAEGARVAVVTATALAQTASYWAQGGLAAALAIDDTPLLHLEDTERAGRELVRRSAAEVLVSEAPEMILGLQRRGVVFDADRHGNFALGLEGGHSRRRIVHAGGSATGRRLVRQLSAELVSQPSVIVREQRRAASLWQEEGRVLGVVCDDGLAVRARATIIAAGGAAALWSRTTNPPGSLGGGMLLAWGAGAAVADLEFVQFHPTAVTGVPGREGFLITEAIRGEGAVLLDPAGERFVEELAPRDEVATAIWNVLERTGAQAVQLDMRAVDPARFPNVVEALRSSGLDPARETIPVAPAAHYVMGGVVTDLHGDTGVPGLYAVGESACTGLHGANRLASNSLTECVVFGARAARAALGEPAIAPTGPPPAPEPAQDPQRTTQDAMWRHAGLVRDAEGLALLAADPHPLARLVARCALAREESRGSHVRRDFPQTDPGLAMHHAVVRGDEPHLEVWR</sequence>
<evidence type="ECO:0000259" key="11">
    <source>
        <dbReference type="Pfam" id="PF02910"/>
    </source>
</evidence>
<accession>A0A6J7E2S5</accession>
<keyword evidence="8" id="KW-0560">Oxidoreductase</keyword>
<keyword evidence="7" id="KW-0274">FAD</keyword>
<dbReference type="SUPFAM" id="SSF46977">
    <property type="entry name" value="Succinate dehydrogenase/fumarate reductase flavoprotein C-terminal domain"/>
    <property type="match status" value="1"/>
</dbReference>
<dbReference type="UniPathway" id="UPA00253">
    <property type="reaction ID" value="UER00326"/>
</dbReference>
<dbReference type="PRINTS" id="PR00411">
    <property type="entry name" value="PNDRDTASEI"/>
</dbReference>
<dbReference type="InterPro" id="IPR037099">
    <property type="entry name" value="Fum_R/Succ_DH_flav-like_C_sf"/>
</dbReference>
<dbReference type="InterPro" id="IPR015939">
    <property type="entry name" value="Fum_Rdtase/Succ_DH_flav-like_C"/>
</dbReference>
<evidence type="ECO:0000256" key="9">
    <source>
        <dbReference type="SAM" id="MobiDB-lite"/>
    </source>
</evidence>
<dbReference type="PANTHER" id="PTHR42716">
    <property type="entry name" value="L-ASPARTATE OXIDASE"/>
    <property type="match status" value="1"/>
</dbReference>
<evidence type="ECO:0000256" key="8">
    <source>
        <dbReference type="ARBA" id="ARBA00023002"/>
    </source>
</evidence>
<dbReference type="Gene3D" id="1.20.58.100">
    <property type="entry name" value="Fumarate reductase/succinate dehydrogenase flavoprotein-like, C-terminal domain"/>
    <property type="match status" value="1"/>
</dbReference>
<evidence type="ECO:0000256" key="1">
    <source>
        <dbReference type="ARBA" id="ARBA00001974"/>
    </source>
</evidence>
<dbReference type="GO" id="GO:0034628">
    <property type="term" value="P:'de novo' NAD+ biosynthetic process from L-aspartate"/>
    <property type="evidence" value="ECO:0007669"/>
    <property type="project" value="TreeGrafter"/>
</dbReference>
<dbReference type="GO" id="GO:0008734">
    <property type="term" value="F:L-aspartate oxidase activity"/>
    <property type="evidence" value="ECO:0007669"/>
    <property type="project" value="UniProtKB-EC"/>
</dbReference>
<comment type="pathway">
    <text evidence="2">Cofactor biosynthesis; NAD(+) biosynthesis; iminoaspartate from L-aspartate (oxidase route): step 1/1.</text>
</comment>
<name>A0A6J7E2S5_9ZZZZ</name>